<reference evidence="14" key="1">
    <citation type="submission" date="2024-06" db="EMBL/GenBank/DDBJ databases">
        <authorList>
            <person name="Ryan C."/>
        </authorList>
    </citation>
    <scope>NUCLEOTIDE SEQUENCE [LARGE SCALE GENOMIC DNA]</scope>
</reference>
<dbReference type="PRINTS" id="PR00364">
    <property type="entry name" value="DISEASERSIST"/>
</dbReference>
<feature type="domain" description="Disease resistance N-terminal" evidence="10">
    <location>
        <begin position="13"/>
        <end position="94"/>
    </location>
</feature>
<proteinExistence type="inferred from homology"/>
<keyword evidence="2" id="KW-0433">Leucine-rich repeat</keyword>
<dbReference type="Gene3D" id="1.20.5.4130">
    <property type="match status" value="1"/>
</dbReference>
<dbReference type="Pfam" id="PF00931">
    <property type="entry name" value="NB-ARC"/>
    <property type="match status" value="3"/>
</dbReference>
<evidence type="ECO:0000256" key="7">
    <source>
        <dbReference type="SAM" id="Coils"/>
    </source>
</evidence>
<accession>A0ABC9B4L8</accession>
<evidence type="ECO:0000313" key="13">
    <source>
        <dbReference type="EMBL" id="CAL4991663.1"/>
    </source>
</evidence>
<dbReference type="Pfam" id="PF23598">
    <property type="entry name" value="LRR_14"/>
    <property type="match status" value="2"/>
</dbReference>
<dbReference type="InterPro" id="IPR055414">
    <property type="entry name" value="LRR_R13L4/SHOC2-like"/>
</dbReference>
<dbReference type="InterPro" id="IPR044974">
    <property type="entry name" value="Disease_R_plants"/>
</dbReference>
<feature type="domain" description="NB-ARC" evidence="9">
    <location>
        <begin position="184"/>
        <end position="354"/>
    </location>
</feature>
<comment type="similarity">
    <text evidence="1">Belongs to the disease resistance NB-LRR family.</text>
</comment>
<evidence type="ECO:0000259" key="12">
    <source>
        <dbReference type="Pfam" id="PF23598"/>
    </source>
</evidence>
<keyword evidence="4" id="KW-0547">Nucleotide-binding</keyword>
<evidence type="ECO:0000256" key="8">
    <source>
        <dbReference type="SAM" id="MobiDB-lite"/>
    </source>
</evidence>
<dbReference type="Gene3D" id="3.40.50.300">
    <property type="entry name" value="P-loop containing nucleotide triphosphate hydrolases"/>
    <property type="match status" value="3"/>
</dbReference>
<dbReference type="GO" id="GO:0006952">
    <property type="term" value="P:defense response"/>
    <property type="evidence" value="ECO:0007669"/>
    <property type="project" value="UniProtKB-KW"/>
</dbReference>
<evidence type="ECO:0008006" key="15">
    <source>
        <dbReference type="Google" id="ProtNLM"/>
    </source>
</evidence>
<evidence type="ECO:0000256" key="2">
    <source>
        <dbReference type="ARBA" id="ARBA00022614"/>
    </source>
</evidence>
<dbReference type="Pfam" id="PF18052">
    <property type="entry name" value="Rx_N"/>
    <property type="match status" value="1"/>
</dbReference>
<dbReference type="GO" id="GO:0000166">
    <property type="term" value="F:nucleotide binding"/>
    <property type="evidence" value="ECO:0007669"/>
    <property type="project" value="UniProtKB-KW"/>
</dbReference>
<dbReference type="SUPFAM" id="SSF52058">
    <property type="entry name" value="L domain-like"/>
    <property type="match status" value="1"/>
</dbReference>
<evidence type="ECO:0000256" key="1">
    <source>
        <dbReference type="ARBA" id="ARBA00008894"/>
    </source>
</evidence>
<dbReference type="GO" id="GO:0051707">
    <property type="term" value="P:response to other organism"/>
    <property type="evidence" value="ECO:0007669"/>
    <property type="project" value="UniProtKB-ARBA"/>
</dbReference>
<dbReference type="InterPro" id="IPR027417">
    <property type="entry name" value="P-loop_NTPase"/>
</dbReference>
<evidence type="ECO:0000256" key="4">
    <source>
        <dbReference type="ARBA" id="ARBA00022741"/>
    </source>
</evidence>
<evidence type="ECO:0000259" key="10">
    <source>
        <dbReference type="Pfam" id="PF18052"/>
    </source>
</evidence>
<dbReference type="PANTHER" id="PTHR23155:SF1135">
    <property type="entry name" value="OS08G0246300 PROTEIN"/>
    <property type="match status" value="1"/>
</dbReference>
<dbReference type="EMBL" id="OZ075134">
    <property type="protein sequence ID" value="CAL4991663.1"/>
    <property type="molecule type" value="Genomic_DNA"/>
</dbReference>
<dbReference type="PANTHER" id="PTHR23155">
    <property type="entry name" value="DISEASE RESISTANCE PROTEIN RP"/>
    <property type="match status" value="1"/>
</dbReference>
<name>A0ABC9B4L8_9POAL</name>
<feature type="domain" description="NB-ARC" evidence="9">
    <location>
        <begin position="579"/>
        <end position="732"/>
    </location>
</feature>
<dbReference type="InterPro" id="IPR032675">
    <property type="entry name" value="LRR_dom_sf"/>
</dbReference>
<evidence type="ECO:0000256" key="5">
    <source>
        <dbReference type="ARBA" id="ARBA00022821"/>
    </source>
</evidence>
<keyword evidence="14" id="KW-1185">Reference proteome</keyword>
<feature type="region of interest" description="Disordered" evidence="8">
    <location>
        <begin position="1058"/>
        <end position="1079"/>
    </location>
</feature>
<feature type="domain" description="Disease resistance protein winged helix" evidence="11">
    <location>
        <begin position="828"/>
        <end position="892"/>
    </location>
</feature>
<feature type="domain" description="Disease resistance R13L4/SHOC-2-like LRR" evidence="12">
    <location>
        <begin position="1106"/>
        <end position="1331"/>
    </location>
</feature>
<dbReference type="InterPro" id="IPR058922">
    <property type="entry name" value="WHD_DRP"/>
</dbReference>
<keyword evidence="5" id="KW-0611">Plant defense</keyword>
<feature type="domain" description="NB-ARC" evidence="9">
    <location>
        <begin position="380"/>
        <end position="538"/>
    </location>
</feature>
<keyword evidence="6 7" id="KW-0175">Coiled coil</keyword>
<organism evidence="13 14">
    <name type="scientific">Urochloa decumbens</name>
    <dbReference type="NCBI Taxonomy" id="240449"/>
    <lineage>
        <taxon>Eukaryota</taxon>
        <taxon>Viridiplantae</taxon>
        <taxon>Streptophyta</taxon>
        <taxon>Embryophyta</taxon>
        <taxon>Tracheophyta</taxon>
        <taxon>Spermatophyta</taxon>
        <taxon>Magnoliopsida</taxon>
        <taxon>Liliopsida</taxon>
        <taxon>Poales</taxon>
        <taxon>Poaceae</taxon>
        <taxon>PACMAD clade</taxon>
        <taxon>Panicoideae</taxon>
        <taxon>Panicodae</taxon>
        <taxon>Paniceae</taxon>
        <taxon>Melinidinae</taxon>
        <taxon>Urochloa</taxon>
    </lineage>
</organism>
<evidence type="ECO:0000256" key="6">
    <source>
        <dbReference type="ARBA" id="ARBA00023054"/>
    </source>
</evidence>
<feature type="domain" description="Disease resistance R13L4/SHOC-2-like LRR" evidence="12">
    <location>
        <begin position="951"/>
        <end position="1055"/>
    </location>
</feature>
<reference evidence="13 14" key="2">
    <citation type="submission" date="2024-10" db="EMBL/GenBank/DDBJ databases">
        <authorList>
            <person name="Ryan C."/>
        </authorList>
    </citation>
    <scope>NUCLEOTIDE SEQUENCE [LARGE SCALE GENOMIC DNA]</scope>
</reference>
<evidence type="ECO:0000259" key="11">
    <source>
        <dbReference type="Pfam" id="PF23559"/>
    </source>
</evidence>
<dbReference type="Pfam" id="PF23559">
    <property type="entry name" value="WHD_DRP"/>
    <property type="match status" value="1"/>
</dbReference>
<dbReference type="Gene3D" id="3.80.10.10">
    <property type="entry name" value="Ribonuclease Inhibitor"/>
    <property type="match status" value="1"/>
</dbReference>
<feature type="coiled-coil region" evidence="7">
    <location>
        <begin position="17"/>
        <end position="44"/>
    </location>
</feature>
<dbReference type="InterPro" id="IPR002182">
    <property type="entry name" value="NB-ARC"/>
</dbReference>
<dbReference type="SUPFAM" id="SSF52540">
    <property type="entry name" value="P-loop containing nucleoside triphosphate hydrolases"/>
    <property type="match status" value="3"/>
</dbReference>
<evidence type="ECO:0000313" key="14">
    <source>
        <dbReference type="Proteomes" id="UP001497457"/>
    </source>
</evidence>
<protein>
    <recommendedName>
        <fullName evidence="15">Disease resistance protein RPM1</fullName>
    </recommendedName>
</protein>
<evidence type="ECO:0000259" key="9">
    <source>
        <dbReference type="Pfam" id="PF00931"/>
    </source>
</evidence>
<dbReference type="InterPro" id="IPR041118">
    <property type="entry name" value="Rx_N"/>
</dbReference>
<evidence type="ECO:0000256" key="3">
    <source>
        <dbReference type="ARBA" id="ARBA00022737"/>
    </source>
</evidence>
<keyword evidence="3" id="KW-0677">Repeat</keyword>
<gene>
    <name evidence="13" type="ORF">URODEC1_LOCUS60756</name>
</gene>
<sequence>MADLVLGLAKSAVEGTLTAAKSAIEEEEKLKKGMQRDLMLISDEFEMMHSFLNVAKDRVTDKMVRTLVRQVRNMALDVEDCIESVVLTEIKSNWWRRLLRFCMLANTPASALDDAVAAAELLKSRVEAMGQRNGRYWHIREPGSKLTEKKHPQAVADAAAVGILIEAREAKTKQGTPKDLIGLINKIDHTLPLQLISLWGAVGDLGVASIIKKTCDDPEVCKKFRCRAWVKLIHPFNPQELIRSLLAQFYTNNRPQQGSSIDFLEPTDVMIATEGIVIEEFMKQVSAHRYLVFLEDVSSTVDWEAVRAYLPDKKNGSCIVVHTQQIEVASLCVGESHRVLELEKFSADHSVCVLFNEKKRSPRSLIELISMKSHAIPLQVISVFAPVGNLGLESIMKKTCDEDPEFCKIFRCRAWVKLMHPFNPHDFIRSLLAQMYTNYCSQHGSAEDFLKLNGMMIRSESVLREFVEEVMSNQRYLVFLEDLSSMEDWKAVREYLPDKKNGSCIIVHTQQPELAGLCVGQSHRVLELEQFSADHCVRVSFDEGQNEESENKTEDAMEWIEENQLVGRKVDISNLCVNRRGVNAVFGIAGVGKSYIVEHVYWKKVIEHNPFKKFGWVDVSHPFNIRDFSWSLLLDLHSGSLQHGNMLRIRDPIQECRELLRKHVCLIVIDDLQSTEEWDLIKDALNLEHDYRSRIIVITNKESVAAYCSSNLWNVEGLEIDEALDLFKTTASNYKPQPQSFWPRNPSPADIERAELVLHKCGGLPEVIVAVAEFAAAWNLWRVNWDYFMQVLENHPAFVSLRDLFSWVHSYFHSCADSLKPCIFYLSIFPANHKIRRRRLVQRWIAEGYSMDTKEKTAEEKGEEPFLDLCKLNMIQVPGSTSQSYLTRMPSCQVNGFFREYIVSRSMEENLVFALEGHCSVNSQRTGRHLTIGSTWDGDKSVYQSIEFSRLRSLTVFGQWESFFISEKMRMVRVLDLEDASSVTDSDLELMTKLLPRLKFLSLRKCKEVTRLPDTLGGLSQLQTLDIRHTSIVKLPVRITKLQKLQHICAGSTVPMDDDSTVESIPAPPQAASTSTLMTSRPRAHALLSKLWTRQSQRLSGSRNGGIEVPRGIGKMMALHNISVIDVSIASGRAILEELKNLTQLRKLGVSGINRENCEEFCSAISGHAHLKTLSVWLDKNQAGCLDAISLPPMKLQSLKLYGHVDKLPAWIKLLTYLRKLKLQMDMIMQNEVDLLMYLPCLNTLCLCSKEFQYGELRFRAPFRRLQVLEIDCNCRLETVTFELPAMPELEVLKIRCSNVSSLKFVGLQQLRNLREVSISGSYDDKVKQHLQSQLDEHQRETKPVLK</sequence>
<dbReference type="Proteomes" id="UP001497457">
    <property type="component" value="Chromosome 24b"/>
</dbReference>